<dbReference type="PANTHER" id="PTHR28617">
    <property type="entry name" value="CILIA- AND FLAGELLA-ASSOCIATED PROTEIN 77"/>
    <property type="match status" value="1"/>
</dbReference>
<sequence length="287" mass="31258">MPTHWQPTGTAASPDEELRCGTVRPSMQTNPLLAKPTLGKVKPLTFANPAPDHVFGYEAPKDSEGARELTMVWKEHNPSPTRGSRPDGSPMPDFTQMNKLAAKSGLTTAKQLPEFRATHMVAVKTFDHTKKSPSPLPSNRNAKHTYGMPSGYRTAEVVRTCGPQEPQMKHLVQGAYQDEWVRTNIVKEGRTAGANQYIPPVPTRATIGHAIGAQRYMQPHHGGEEWKMTKFRNVSSKVPQWMGGRTMHAPYGMQDVQPASELVSPTGASALDGGAGLEPVAVDAYTA</sequence>
<accession>A0A7S0RKR5</accession>
<feature type="compositionally biased region" description="Polar residues" evidence="1">
    <location>
        <begin position="1"/>
        <end position="11"/>
    </location>
</feature>
<dbReference type="Pfam" id="PF14825">
    <property type="entry name" value="CFAP77"/>
    <property type="match status" value="1"/>
</dbReference>
<dbReference type="AlphaFoldDB" id="A0A7S0RKR5"/>
<reference evidence="2" key="1">
    <citation type="submission" date="2021-01" db="EMBL/GenBank/DDBJ databases">
        <authorList>
            <person name="Corre E."/>
            <person name="Pelletier E."/>
            <person name="Niang G."/>
            <person name="Scheremetjew M."/>
            <person name="Finn R."/>
            <person name="Kale V."/>
            <person name="Holt S."/>
            <person name="Cochrane G."/>
            <person name="Meng A."/>
            <person name="Brown T."/>
            <person name="Cohen L."/>
        </authorList>
    </citation>
    <scope>NUCLEOTIDE SEQUENCE</scope>
    <source>
        <strain evidence="2">SAG 11-49</strain>
    </source>
</reference>
<dbReference type="InterPro" id="IPR029147">
    <property type="entry name" value="CFAP77"/>
</dbReference>
<evidence type="ECO:0000313" key="2">
    <source>
        <dbReference type="EMBL" id="CAD8680085.1"/>
    </source>
</evidence>
<dbReference type="PANTHER" id="PTHR28617:SF1">
    <property type="entry name" value="CILIA- AND FLAGELLA-ASSOCIATED PROTEIN 77"/>
    <property type="match status" value="1"/>
</dbReference>
<name>A0A7S0RKR5_9CHLO</name>
<proteinExistence type="predicted"/>
<gene>
    <name evidence="2" type="ORF">CLEI1391_LOCUS9387</name>
</gene>
<organism evidence="2">
    <name type="scientific">Chlamydomonas leiostraca</name>
    <dbReference type="NCBI Taxonomy" id="1034604"/>
    <lineage>
        <taxon>Eukaryota</taxon>
        <taxon>Viridiplantae</taxon>
        <taxon>Chlorophyta</taxon>
        <taxon>core chlorophytes</taxon>
        <taxon>Chlorophyceae</taxon>
        <taxon>CS clade</taxon>
        <taxon>Chlamydomonadales</taxon>
        <taxon>Chlamydomonadaceae</taxon>
        <taxon>Chlamydomonas</taxon>
    </lineage>
</organism>
<evidence type="ECO:0008006" key="3">
    <source>
        <dbReference type="Google" id="ProtNLM"/>
    </source>
</evidence>
<feature type="region of interest" description="Disordered" evidence="1">
    <location>
        <begin position="1"/>
        <end position="33"/>
    </location>
</feature>
<evidence type="ECO:0000256" key="1">
    <source>
        <dbReference type="SAM" id="MobiDB-lite"/>
    </source>
</evidence>
<protein>
    <recommendedName>
        <fullName evidence="3">Flagellar associated protein</fullName>
    </recommendedName>
</protein>
<feature type="region of interest" description="Disordered" evidence="1">
    <location>
        <begin position="128"/>
        <end position="148"/>
    </location>
</feature>
<dbReference type="EMBL" id="HBFB01016793">
    <property type="protein sequence ID" value="CAD8680085.1"/>
    <property type="molecule type" value="Transcribed_RNA"/>
</dbReference>